<dbReference type="EMBL" id="KN847559">
    <property type="protein sequence ID" value="KIW00899.1"/>
    <property type="molecule type" value="Genomic_DNA"/>
</dbReference>
<accession>A0A0D2A2B2</accession>
<dbReference type="AlphaFoldDB" id="A0A0D2A2B2"/>
<dbReference type="GO" id="GO:0003962">
    <property type="term" value="F:cystathionine gamma-synthase activity"/>
    <property type="evidence" value="ECO:0007669"/>
    <property type="project" value="UniProtKB-EC"/>
</dbReference>
<dbReference type="PANTHER" id="PTHR42699:SF1">
    <property type="entry name" value="CYSTATHIONINE GAMMA-SYNTHASE-RELATED"/>
    <property type="match status" value="1"/>
</dbReference>
<dbReference type="InterPro" id="IPR015422">
    <property type="entry name" value="PyrdxlP-dep_Trfase_small"/>
</dbReference>
<dbReference type="EMBL" id="KN847559">
    <property type="protein sequence ID" value="KIW00898.1"/>
    <property type="molecule type" value="Genomic_DNA"/>
</dbReference>
<evidence type="ECO:0000256" key="8">
    <source>
        <dbReference type="ARBA" id="ARBA00060510"/>
    </source>
</evidence>
<evidence type="ECO:0000256" key="1">
    <source>
        <dbReference type="ARBA" id="ARBA00001933"/>
    </source>
</evidence>
<dbReference type="PANTHER" id="PTHR42699">
    <property type="match status" value="1"/>
</dbReference>
<dbReference type="InterPro" id="IPR015424">
    <property type="entry name" value="PyrdxlP-dep_Trfase"/>
</dbReference>
<organism evidence="13 14">
    <name type="scientific">Verruconis gallopava</name>
    <dbReference type="NCBI Taxonomy" id="253628"/>
    <lineage>
        <taxon>Eukaryota</taxon>
        <taxon>Fungi</taxon>
        <taxon>Dikarya</taxon>
        <taxon>Ascomycota</taxon>
        <taxon>Pezizomycotina</taxon>
        <taxon>Dothideomycetes</taxon>
        <taxon>Pleosporomycetidae</taxon>
        <taxon>Venturiales</taxon>
        <taxon>Sympoventuriaceae</taxon>
        <taxon>Verruconis</taxon>
    </lineage>
</organism>
<evidence type="ECO:0000256" key="12">
    <source>
        <dbReference type="RuleBase" id="RU362118"/>
    </source>
</evidence>
<dbReference type="EMBL" id="KN847559">
    <property type="protein sequence ID" value="KIW00897.1"/>
    <property type="molecule type" value="Genomic_DNA"/>
</dbReference>
<evidence type="ECO:0000313" key="13">
    <source>
        <dbReference type="EMBL" id="KIW00898.1"/>
    </source>
</evidence>
<dbReference type="Gene3D" id="3.90.1150.10">
    <property type="entry name" value="Aspartate Aminotransferase, domain 1"/>
    <property type="match status" value="1"/>
</dbReference>
<evidence type="ECO:0000256" key="2">
    <source>
        <dbReference type="ARBA" id="ARBA00022605"/>
    </source>
</evidence>
<dbReference type="OrthoDB" id="10047078at2759"/>
<dbReference type="STRING" id="253628.A0A0D2A2B2"/>
<comment type="function">
    <text evidence="7">Catalyzes the formation of L-cystathionine from O-succinyl-L-homoserine (OSHS) and L-cysteine, via a gamma-replacement reaction. In the absence of thiol, catalyzes gamma-elimination to form 2-oxobutanoate, succinate and ammonia.</text>
</comment>
<dbReference type="GO" id="GO:0030170">
    <property type="term" value="F:pyridoxal phosphate binding"/>
    <property type="evidence" value="ECO:0007669"/>
    <property type="project" value="InterPro"/>
</dbReference>
<evidence type="ECO:0000256" key="5">
    <source>
        <dbReference type="ARBA" id="ARBA00023167"/>
    </source>
</evidence>
<keyword evidence="4 12" id="KW-0663">Pyridoxal phosphate</keyword>
<dbReference type="VEuPathDB" id="FungiDB:PV09_07648"/>
<dbReference type="EMBL" id="KN847559">
    <property type="protein sequence ID" value="KIW00896.1"/>
    <property type="molecule type" value="Genomic_DNA"/>
</dbReference>
<protein>
    <recommendedName>
        <fullName evidence="10">cystathionine gamma-synthase</fullName>
        <ecNumber evidence="10">2.5.1.48</ecNumber>
    </recommendedName>
    <alternativeName>
        <fullName evidence="11">O-succinylhomoserine (thiol)-lyase</fullName>
    </alternativeName>
</protein>
<proteinExistence type="inferred from homology"/>
<evidence type="ECO:0000256" key="11">
    <source>
        <dbReference type="ARBA" id="ARBA00083849"/>
    </source>
</evidence>
<dbReference type="GeneID" id="27315621"/>
<evidence type="ECO:0000256" key="9">
    <source>
        <dbReference type="ARBA" id="ARBA00061376"/>
    </source>
</evidence>
<keyword evidence="2" id="KW-0028">Amino-acid biosynthesis</keyword>
<dbReference type="SUPFAM" id="SSF53383">
    <property type="entry name" value="PLP-dependent transferases"/>
    <property type="match status" value="1"/>
</dbReference>
<evidence type="ECO:0000256" key="6">
    <source>
        <dbReference type="ARBA" id="ARBA00051441"/>
    </source>
</evidence>
<reference evidence="13 14" key="1">
    <citation type="submission" date="2015-01" db="EMBL/GenBank/DDBJ databases">
        <title>The Genome Sequence of Ochroconis gallopava CBS43764.</title>
        <authorList>
            <consortium name="The Broad Institute Genomics Platform"/>
            <person name="Cuomo C."/>
            <person name="de Hoog S."/>
            <person name="Gorbushina A."/>
            <person name="Stielow B."/>
            <person name="Teixiera M."/>
            <person name="Abouelleil A."/>
            <person name="Chapman S.B."/>
            <person name="Priest M."/>
            <person name="Young S.K."/>
            <person name="Wortman J."/>
            <person name="Nusbaum C."/>
            <person name="Birren B."/>
        </authorList>
    </citation>
    <scope>NUCLEOTIDE SEQUENCE [LARGE SCALE GENOMIC DNA]</scope>
    <source>
        <strain evidence="13 14">CBS 43764</strain>
    </source>
</reference>
<comment type="cofactor">
    <cofactor evidence="1 12">
        <name>pyridoxal 5'-phosphate</name>
        <dbReference type="ChEBI" id="CHEBI:597326"/>
    </cofactor>
</comment>
<keyword evidence="3" id="KW-0808">Transferase</keyword>
<comment type="pathway">
    <text evidence="8">Amino-acid biosynthesis; L-methionine biosynthesis via de novo pathway; L-cystathionine from O-succinyl-L-homoserine: step 1/1.</text>
</comment>
<keyword evidence="5" id="KW-0486">Methionine biosynthesis</keyword>
<keyword evidence="14" id="KW-1185">Reference proteome</keyword>
<dbReference type="Pfam" id="PF01053">
    <property type="entry name" value="Cys_Met_Meta_PP"/>
    <property type="match status" value="1"/>
</dbReference>
<dbReference type="Gene3D" id="3.40.640.10">
    <property type="entry name" value="Type I PLP-dependent aspartate aminotransferase-like (Major domain)"/>
    <property type="match status" value="1"/>
</dbReference>
<evidence type="ECO:0000256" key="3">
    <source>
        <dbReference type="ARBA" id="ARBA00022679"/>
    </source>
</evidence>
<sequence>MSTTTAMETNLELGETIPALTAHAVSVSLPTWRSNVSYEEGEEWVLSKMKTGYPRFFINKTIEALANTILERYGMPGERAMLFPSATTARRCVTFFRQHALDVPERHLRILNFELKEPDQMKYASPKVSAVLFPGEHWSVAKQYWQHTGDGVSSRRAQYCHELLNAGILEEKREDVPVFCKGPRRYRDKKSLSQDLTATINGASDTQDSTAFIEERFGRNLELQFAEKAKSAIRRRIAGTLTADVPLEDALELEQDQARKRDVAGLSEDDIYLYSCGMNAIFNTHRTLLAALGSMKSVMFGFPYVDTLKILQKFGPGCLFFGRGESEDLDDLERNLENGEKLLALFCEFPGNPLLKSPDLARIRALADKYDFAVVIDETIGNFLNVNVLPYADVVVSSLTKVFSGDSNVMGGSAILNPRGRYYSHLKKVWDQEFEDNYWAEDAIFMERNSRDFVSRIDRINANAEAVCEVLRQDPRVKQVMYPKYNACRPFYERCRTANGGYGGLLSATFHKREHAITFFDALDTAKGPSLGTNFTLSSPYVILAHYNELDWAESLGVERDLIRFSIGLEDTNELAATFRNALAAIDDGKAVSASGQ</sequence>
<evidence type="ECO:0000313" key="14">
    <source>
        <dbReference type="Proteomes" id="UP000053259"/>
    </source>
</evidence>
<comment type="catalytic activity">
    <reaction evidence="6">
        <text>O-succinyl-L-homoserine + L-cysteine = L,L-cystathionine + succinate + H(+)</text>
        <dbReference type="Rhea" id="RHEA:20397"/>
        <dbReference type="ChEBI" id="CHEBI:15378"/>
        <dbReference type="ChEBI" id="CHEBI:30031"/>
        <dbReference type="ChEBI" id="CHEBI:35235"/>
        <dbReference type="ChEBI" id="CHEBI:57661"/>
        <dbReference type="ChEBI" id="CHEBI:58161"/>
        <dbReference type="EC" id="2.5.1.48"/>
    </reaction>
</comment>
<evidence type="ECO:0000256" key="4">
    <source>
        <dbReference type="ARBA" id="ARBA00022898"/>
    </source>
</evidence>
<dbReference type="EC" id="2.5.1.48" evidence="10"/>
<dbReference type="RefSeq" id="XP_016210766.1">
    <property type="nucleotide sequence ID" value="XM_016361440.1"/>
</dbReference>
<dbReference type="RefSeq" id="XP_016210767.1">
    <property type="nucleotide sequence ID" value="XM_016361441.1"/>
</dbReference>
<evidence type="ECO:0000256" key="7">
    <source>
        <dbReference type="ARBA" id="ARBA00058439"/>
    </source>
</evidence>
<comment type="similarity">
    <text evidence="9">Belongs to the trans-sulfuration enzymes family. MET7 subfamily.</text>
</comment>
<name>A0A0D2A2B2_9PEZI</name>
<dbReference type="GO" id="GO:0019346">
    <property type="term" value="P:transsulfuration"/>
    <property type="evidence" value="ECO:0007669"/>
    <property type="project" value="InterPro"/>
</dbReference>
<dbReference type="GO" id="GO:0009086">
    <property type="term" value="P:methionine biosynthetic process"/>
    <property type="evidence" value="ECO:0007669"/>
    <property type="project" value="UniProtKB-KW"/>
</dbReference>
<dbReference type="InterPro" id="IPR000277">
    <property type="entry name" value="Cys/Met-Metab_PyrdxlP-dep_enz"/>
</dbReference>
<dbReference type="FunFam" id="3.40.640.10:FF:000111">
    <property type="entry name" value="Cystathionine gamma-synthase"/>
    <property type="match status" value="1"/>
</dbReference>
<dbReference type="FunCoup" id="A0A0D2A2B2">
    <property type="interactions" value="169"/>
</dbReference>
<dbReference type="InterPro" id="IPR051750">
    <property type="entry name" value="Trans-sulfuration_enzymes"/>
</dbReference>
<dbReference type="RefSeq" id="XP_016210768.1">
    <property type="nucleotide sequence ID" value="XM_016361442.1"/>
</dbReference>
<dbReference type="FunFam" id="3.90.1150.10:FF:000063">
    <property type="entry name" value="Probable cystathionine gamma-synthase"/>
    <property type="match status" value="1"/>
</dbReference>
<dbReference type="InterPro" id="IPR015421">
    <property type="entry name" value="PyrdxlP-dep_Trfase_major"/>
</dbReference>
<dbReference type="RefSeq" id="XP_016210765.1">
    <property type="nucleotide sequence ID" value="XM_016361439.1"/>
</dbReference>
<evidence type="ECO:0000256" key="10">
    <source>
        <dbReference type="ARBA" id="ARBA00066530"/>
    </source>
</evidence>
<gene>
    <name evidence="13" type="ORF">PV09_07648</name>
</gene>
<dbReference type="Proteomes" id="UP000053259">
    <property type="component" value="Unassembled WGS sequence"/>
</dbReference>